<evidence type="ECO:0000259" key="8">
    <source>
        <dbReference type="PROSITE" id="PS50928"/>
    </source>
</evidence>
<evidence type="ECO:0000313" key="9">
    <source>
        <dbReference type="EMBL" id="MDG0794178.1"/>
    </source>
</evidence>
<reference evidence="9 10" key="1">
    <citation type="submission" date="2022-10" db="EMBL/GenBank/DDBJ databases">
        <title>Comparative genomic analysis of Cohnella hashimotonis sp. nov., isolated from the International Space Station.</title>
        <authorList>
            <person name="Simpson A."/>
            <person name="Venkateswaran K."/>
        </authorList>
    </citation>
    <scope>NUCLEOTIDE SEQUENCE [LARGE SCALE GENOMIC DNA]</scope>
    <source>
        <strain evidence="9 10">DSM 18997</strain>
    </source>
</reference>
<evidence type="ECO:0000256" key="4">
    <source>
        <dbReference type="ARBA" id="ARBA00022692"/>
    </source>
</evidence>
<dbReference type="Gene3D" id="1.10.3720.10">
    <property type="entry name" value="MetI-like"/>
    <property type="match status" value="1"/>
</dbReference>
<gene>
    <name evidence="9" type="ORF">OMP38_27580</name>
</gene>
<proteinExistence type="inferred from homology"/>
<dbReference type="Pfam" id="PF00528">
    <property type="entry name" value="BPD_transp_1"/>
    <property type="match status" value="1"/>
</dbReference>
<feature type="transmembrane region" description="Helical" evidence="7">
    <location>
        <begin position="214"/>
        <end position="235"/>
    </location>
</feature>
<dbReference type="InterPro" id="IPR035906">
    <property type="entry name" value="MetI-like_sf"/>
</dbReference>
<comment type="similarity">
    <text evidence="7">Belongs to the binding-protein-dependent transport system permease family.</text>
</comment>
<dbReference type="GO" id="GO:0055085">
    <property type="term" value="P:transmembrane transport"/>
    <property type="evidence" value="ECO:0007669"/>
    <property type="project" value="InterPro"/>
</dbReference>
<comment type="subcellular location">
    <subcellularLocation>
        <location evidence="1 7">Cell membrane</location>
        <topology evidence="1 7">Multi-pass membrane protein</topology>
    </subcellularLocation>
</comment>
<evidence type="ECO:0000256" key="2">
    <source>
        <dbReference type="ARBA" id="ARBA00022448"/>
    </source>
</evidence>
<dbReference type="InterPro" id="IPR050809">
    <property type="entry name" value="UgpAE/MalFG_permease"/>
</dbReference>
<dbReference type="InterPro" id="IPR000515">
    <property type="entry name" value="MetI-like"/>
</dbReference>
<dbReference type="EMBL" id="JAPDHZ010000006">
    <property type="protein sequence ID" value="MDG0794178.1"/>
    <property type="molecule type" value="Genomic_DNA"/>
</dbReference>
<feature type="transmembrane region" description="Helical" evidence="7">
    <location>
        <begin position="77"/>
        <end position="97"/>
    </location>
</feature>
<dbReference type="GO" id="GO:0005886">
    <property type="term" value="C:plasma membrane"/>
    <property type="evidence" value="ECO:0007669"/>
    <property type="project" value="UniProtKB-SubCell"/>
</dbReference>
<evidence type="ECO:0000256" key="5">
    <source>
        <dbReference type="ARBA" id="ARBA00022989"/>
    </source>
</evidence>
<keyword evidence="2 7" id="KW-0813">Transport</keyword>
<dbReference type="RefSeq" id="WP_277567941.1">
    <property type="nucleotide sequence ID" value="NZ_JAPDHZ010000006.1"/>
</dbReference>
<name>A0A9X4QPR5_9BACL</name>
<feature type="transmembrane region" description="Helical" evidence="7">
    <location>
        <begin position="170"/>
        <end position="193"/>
    </location>
</feature>
<keyword evidence="10" id="KW-1185">Reference proteome</keyword>
<dbReference type="PROSITE" id="PS50928">
    <property type="entry name" value="ABC_TM1"/>
    <property type="match status" value="1"/>
</dbReference>
<evidence type="ECO:0000313" key="10">
    <source>
        <dbReference type="Proteomes" id="UP001153387"/>
    </source>
</evidence>
<protein>
    <submittedName>
        <fullName evidence="9">ABC transporter permease subunit</fullName>
    </submittedName>
</protein>
<dbReference type="PANTHER" id="PTHR43227:SF11">
    <property type="entry name" value="BLL4140 PROTEIN"/>
    <property type="match status" value="1"/>
</dbReference>
<evidence type="ECO:0000256" key="1">
    <source>
        <dbReference type="ARBA" id="ARBA00004651"/>
    </source>
</evidence>
<evidence type="ECO:0000256" key="6">
    <source>
        <dbReference type="ARBA" id="ARBA00023136"/>
    </source>
</evidence>
<evidence type="ECO:0000256" key="3">
    <source>
        <dbReference type="ARBA" id="ARBA00022475"/>
    </source>
</evidence>
<accession>A0A9X4QPR5</accession>
<keyword evidence="6 7" id="KW-0472">Membrane</keyword>
<feature type="domain" description="ABC transmembrane type-1" evidence="8">
    <location>
        <begin position="73"/>
        <end position="288"/>
    </location>
</feature>
<dbReference type="CDD" id="cd06261">
    <property type="entry name" value="TM_PBP2"/>
    <property type="match status" value="1"/>
</dbReference>
<feature type="transmembrane region" description="Helical" evidence="7">
    <location>
        <begin position="12"/>
        <end position="31"/>
    </location>
</feature>
<dbReference type="PANTHER" id="PTHR43227">
    <property type="entry name" value="BLL4140 PROTEIN"/>
    <property type="match status" value="1"/>
</dbReference>
<evidence type="ECO:0000256" key="7">
    <source>
        <dbReference type="RuleBase" id="RU363032"/>
    </source>
</evidence>
<sequence>MRTMLRKIARDRQLLVLFIPCIVFYALFRYGPLYGLIIAFKDYSVYTGILDSPWVGLKHFERFFSGPDFFLLFRNTFLLGFFALVCSFPFPILLAILLNEVRVRWFKKFVQTASYLPTFLSVVIISSMIIDFLSPNNGIVNKLLNLLGFESKYFLIDPAWFRPIYVLSDIWANTGYEAIIFLAAIAGINPTLYEAARVDGASRLRMMWHVTLPGLLPTILVVFILKTGSMFRVGYEKVLLLYNSMTYDVADVFSTFVYRKGLLESNYSYGAAVGLFEALVAMIMLLGANLISKRMGGKGLW</sequence>
<feature type="transmembrane region" description="Helical" evidence="7">
    <location>
        <begin position="267"/>
        <end position="291"/>
    </location>
</feature>
<organism evidence="9 10">
    <name type="scientific">Cohnella ginsengisoli</name>
    <dbReference type="NCBI Taxonomy" id="425004"/>
    <lineage>
        <taxon>Bacteria</taxon>
        <taxon>Bacillati</taxon>
        <taxon>Bacillota</taxon>
        <taxon>Bacilli</taxon>
        <taxon>Bacillales</taxon>
        <taxon>Paenibacillaceae</taxon>
        <taxon>Cohnella</taxon>
    </lineage>
</organism>
<dbReference type="SUPFAM" id="SSF161098">
    <property type="entry name" value="MetI-like"/>
    <property type="match status" value="1"/>
</dbReference>
<comment type="caution">
    <text evidence="9">The sequence shown here is derived from an EMBL/GenBank/DDBJ whole genome shotgun (WGS) entry which is preliminary data.</text>
</comment>
<dbReference type="AlphaFoldDB" id="A0A9X4QPR5"/>
<feature type="transmembrane region" description="Helical" evidence="7">
    <location>
        <begin position="109"/>
        <end position="130"/>
    </location>
</feature>
<keyword evidence="5 7" id="KW-1133">Transmembrane helix</keyword>
<keyword evidence="4 7" id="KW-0812">Transmembrane</keyword>
<dbReference type="Proteomes" id="UP001153387">
    <property type="component" value="Unassembled WGS sequence"/>
</dbReference>
<keyword evidence="3" id="KW-1003">Cell membrane</keyword>